<sequence>MKFALTTGIVLGLLSSCSIATPLVERHHDDDRWCKASTKTIVRTSWIPKTTTTKTRTIHTTKTWCPKKDNHWNWWDKTVTKTSTVSRTKTNTITTTSVSSTTKIITPDAKTITSTLQPEPETKYVTVTEPVSTTTTITSTVDAEPTTAVVTVTSTASPSTVTVTVTSTTESTSAPSPTPTIEPPSCTPDGGQCSLFDPGACCGQACRNAQPFPTCFSFT</sequence>
<dbReference type="AlphaFoldDB" id="A0A3N4HIH3"/>
<feature type="signal peptide" evidence="1">
    <location>
        <begin position="1"/>
        <end position="20"/>
    </location>
</feature>
<organism evidence="2 3">
    <name type="scientific">Ascobolus immersus RN42</name>
    <dbReference type="NCBI Taxonomy" id="1160509"/>
    <lineage>
        <taxon>Eukaryota</taxon>
        <taxon>Fungi</taxon>
        <taxon>Dikarya</taxon>
        <taxon>Ascomycota</taxon>
        <taxon>Pezizomycotina</taxon>
        <taxon>Pezizomycetes</taxon>
        <taxon>Pezizales</taxon>
        <taxon>Ascobolaceae</taxon>
        <taxon>Ascobolus</taxon>
    </lineage>
</organism>
<keyword evidence="1" id="KW-0732">Signal</keyword>
<feature type="chain" id="PRO_5018316155" description="CBM1 domain-containing protein" evidence="1">
    <location>
        <begin position="21"/>
        <end position="219"/>
    </location>
</feature>
<name>A0A3N4HIH3_ASCIM</name>
<evidence type="ECO:0000256" key="1">
    <source>
        <dbReference type="SAM" id="SignalP"/>
    </source>
</evidence>
<dbReference type="EMBL" id="ML119899">
    <property type="protein sequence ID" value="RPA71790.1"/>
    <property type="molecule type" value="Genomic_DNA"/>
</dbReference>
<dbReference type="Proteomes" id="UP000275078">
    <property type="component" value="Unassembled WGS sequence"/>
</dbReference>
<evidence type="ECO:0000313" key="3">
    <source>
        <dbReference type="Proteomes" id="UP000275078"/>
    </source>
</evidence>
<gene>
    <name evidence="2" type="ORF">BJ508DRAFT_85179</name>
</gene>
<dbReference type="PROSITE" id="PS51257">
    <property type="entry name" value="PROKAR_LIPOPROTEIN"/>
    <property type="match status" value="1"/>
</dbReference>
<reference evidence="2 3" key="1">
    <citation type="journal article" date="2018" name="Nat. Ecol. Evol.">
        <title>Pezizomycetes genomes reveal the molecular basis of ectomycorrhizal truffle lifestyle.</title>
        <authorList>
            <person name="Murat C."/>
            <person name="Payen T."/>
            <person name="Noel B."/>
            <person name="Kuo A."/>
            <person name="Morin E."/>
            <person name="Chen J."/>
            <person name="Kohler A."/>
            <person name="Krizsan K."/>
            <person name="Balestrini R."/>
            <person name="Da Silva C."/>
            <person name="Montanini B."/>
            <person name="Hainaut M."/>
            <person name="Levati E."/>
            <person name="Barry K.W."/>
            <person name="Belfiori B."/>
            <person name="Cichocki N."/>
            <person name="Clum A."/>
            <person name="Dockter R.B."/>
            <person name="Fauchery L."/>
            <person name="Guy J."/>
            <person name="Iotti M."/>
            <person name="Le Tacon F."/>
            <person name="Lindquist E.A."/>
            <person name="Lipzen A."/>
            <person name="Malagnac F."/>
            <person name="Mello A."/>
            <person name="Molinier V."/>
            <person name="Miyauchi S."/>
            <person name="Poulain J."/>
            <person name="Riccioni C."/>
            <person name="Rubini A."/>
            <person name="Sitrit Y."/>
            <person name="Splivallo R."/>
            <person name="Traeger S."/>
            <person name="Wang M."/>
            <person name="Zifcakova L."/>
            <person name="Wipf D."/>
            <person name="Zambonelli A."/>
            <person name="Paolocci F."/>
            <person name="Nowrousian M."/>
            <person name="Ottonello S."/>
            <person name="Baldrian P."/>
            <person name="Spatafora J.W."/>
            <person name="Henrissat B."/>
            <person name="Nagy L.G."/>
            <person name="Aury J.M."/>
            <person name="Wincker P."/>
            <person name="Grigoriev I.V."/>
            <person name="Bonfante P."/>
            <person name="Martin F.M."/>
        </authorList>
    </citation>
    <scope>NUCLEOTIDE SEQUENCE [LARGE SCALE GENOMIC DNA]</scope>
    <source>
        <strain evidence="2 3">RN42</strain>
    </source>
</reference>
<evidence type="ECO:0008006" key="4">
    <source>
        <dbReference type="Google" id="ProtNLM"/>
    </source>
</evidence>
<evidence type="ECO:0000313" key="2">
    <source>
        <dbReference type="EMBL" id="RPA71790.1"/>
    </source>
</evidence>
<dbReference type="OrthoDB" id="5430232at2759"/>
<protein>
    <recommendedName>
        <fullName evidence="4">CBM1 domain-containing protein</fullName>
    </recommendedName>
</protein>
<accession>A0A3N4HIH3</accession>
<proteinExistence type="predicted"/>
<keyword evidence="3" id="KW-1185">Reference proteome</keyword>